<organism evidence="4 5">
    <name type="scientific">Allacma fusca</name>
    <dbReference type="NCBI Taxonomy" id="39272"/>
    <lineage>
        <taxon>Eukaryota</taxon>
        <taxon>Metazoa</taxon>
        <taxon>Ecdysozoa</taxon>
        <taxon>Arthropoda</taxon>
        <taxon>Hexapoda</taxon>
        <taxon>Collembola</taxon>
        <taxon>Symphypleona</taxon>
        <taxon>Sminthuridae</taxon>
        <taxon>Allacma</taxon>
    </lineage>
</organism>
<keyword evidence="1" id="KW-0853">WD repeat</keyword>
<evidence type="ECO:0000313" key="5">
    <source>
        <dbReference type="Proteomes" id="UP000708208"/>
    </source>
</evidence>
<dbReference type="PANTHER" id="PTHR46042">
    <property type="entry name" value="DIPHTHINE METHYLTRANSFERASE"/>
    <property type="match status" value="1"/>
</dbReference>
<name>A0A8J2J4A8_9HEXA</name>
<proteinExistence type="predicted"/>
<dbReference type="PANTHER" id="PTHR46042:SF1">
    <property type="entry name" value="DIPHTHINE METHYLTRANSFERASE"/>
    <property type="match status" value="1"/>
</dbReference>
<dbReference type="OrthoDB" id="1930760at2759"/>
<sequence length="383" mass="42804">MNGRSLVYGDGQGDEAQSSSDCAYGYTTLVETVLPMQVDCVAWCRKLRWVVAIGAYQLDAGNSSNRVGRVYLLVLKPNGDRESGEHEYVTSVLEEVSTSGVLDLKWEPLEENLLGVATSSSITIFRLDFENGLPILEKHKEVILEDNIMALYIEWIRPNRVLIGDSGGSVQIYGLTDSDSLVCMESKKFHEYLVWVIHYDSRTDTIYSGADDGKFFAFYSKDINTSAKHVVKKFDVGVTSITTYKDYLAVGCYDDNLRVYSQVAGEMKPTLTMKTVINLGGAVWRTIWIPEKVFLPGNSSEEQDEYLIIGAACARNGIHIVRINTTDWSSGVVLSCNEHLGPLAYGFDIRVNQDDKSFTIASCYFDSHLFHVWDVKKETIGVL</sequence>
<gene>
    <name evidence="4" type="ORF">AFUS01_LOCUS22</name>
</gene>
<dbReference type="GO" id="GO:0005737">
    <property type="term" value="C:cytoplasm"/>
    <property type="evidence" value="ECO:0007669"/>
    <property type="project" value="TreeGrafter"/>
</dbReference>
<evidence type="ECO:0000256" key="3">
    <source>
        <dbReference type="ARBA" id="ARBA00043952"/>
    </source>
</evidence>
<evidence type="ECO:0000256" key="1">
    <source>
        <dbReference type="ARBA" id="ARBA00022574"/>
    </source>
</evidence>
<evidence type="ECO:0008006" key="6">
    <source>
        <dbReference type="Google" id="ProtNLM"/>
    </source>
</evidence>
<dbReference type="EMBL" id="CAJVCH010000001">
    <property type="protein sequence ID" value="CAG7629064.1"/>
    <property type="molecule type" value="Genomic_DNA"/>
</dbReference>
<dbReference type="GO" id="GO:0017183">
    <property type="term" value="P:protein histidyl modification to diphthamide"/>
    <property type="evidence" value="ECO:0007669"/>
    <property type="project" value="TreeGrafter"/>
</dbReference>
<protein>
    <recommendedName>
        <fullName evidence="6">Diphthine methyltransferase</fullName>
    </recommendedName>
</protein>
<dbReference type="GO" id="GO:0061685">
    <property type="term" value="F:diphthine methylesterase activity"/>
    <property type="evidence" value="ECO:0007669"/>
    <property type="project" value="TreeGrafter"/>
</dbReference>
<dbReference type="InterPro" id="IPR052415">
    <property type="entry name" value="Diphthine_MTase"/>
</dbReference>
<comment type="caution">
    <text evidence="4">The sequence shown here is derived from an EMBL/GenBank/DDBJ whole genome shotgun (WGS) entry which is preliminary data.</text>
</comment>
<reference evidence="4" key="1">
    <citation type="submission" date="2021-06" db="EMBL/GenBank/DDBJ databases">
        <authorList>
            <person name="Hodson N. C."/>
            <person name="Mongue J. A."/>
            <person name="Jaron S. K."/>
        </authorList>
    </citation>
    <scope>NUCLEOTIDE SEQUENCE</scope>
</reference>
<dbReference type="AlphaFoldDB" id="A0A8J2J4A8"/>
<accession>A0A8J2J4A8</accession>
<keyword evidence="2" id="KW-0677">Repeat</keyword>
<evidence type="ECO:0000256" key="2">
    <source>
        <dbReference type="ARBA" id="ARBA00022737"/>
    </source>
</evidence>
<evidence type="ECO:0000313" key="4">
    <source>
        <dbReference type="EMBL" id="CAG7629064.1"/>
    </source>
</evidence>
<keyword evidence="5" id="KW-1185">Reference proteome</keyword>
<dbReference type="Proteomes" id="UP000708208">
    <property type="component" value="Unassembled WGS sequence"/>
</dbReference>
<comment type="pathway">
    <text evidence="3">Protein modification.</text>
</comment>